<keyword evidence="7" id="KW-0520">NAD</keyword>
<keyword evidence="5" id="KW-0521">NADP</keyword>
<dbReference type="EC" id="7.1.1.1" evidence="3"/>
<dbReference type="PANTHER" id="PTHR10160:SF19">
    <property type="entry name" value="PROTON-TRANSLOCATING NAD(P)(+) TRANSHYDROGENASE"/>
    <property type="match status" value="1"/>
</dbReference>
<dbReference type="InterPro" id="IPR007886">
    <property type="entry name" value="AlaDH/PNT_N"/>
</dbReference>
<evidence type="ECO:0000256" key="8">
    <source>
        <dbReference type="ARBA" id="ARBA00048202"/>
    </source>
</evidence>
<gene>
    <name evidence="11" type="ORF">KXJ70_16525</name>
</gene>
<name>A0ABS6VVP6_9GAMM</name>
<comment type="catalytic activity">
    <reaction evidence="8">
        <text>NAD(+) + NADPH + H(+)(in) = NADH + NADP(+) + H(+)(out)</text>
        <dbReference type="Rhea" id="RHEA:47992"/>
        <dbReference type="ChEBI" id="CHEBI:15378"/>
        <dbReference type="ChEBI" id="CHEBI:57540"/>
        <dbReference type="ChEBI" id="CHEBI:57783"/>
        <dbReference type="ChEBI" id="CHEBI:57945"/>
        <dbReference type="ChEBI" id="CHEBI:58349"/>
        <dbReference type="EC" id="7.1.1.1"/>
    </reaction>
</comment>
<dbReference type="EMBL" id="JAHWDQ010000005">
    <property type="protein sequence ID" value="MBW2942403.1"/>
    <property type="molecule type" value="Genomic_DNA"/>
</dbReference>
<keyword evidence="6" id="KW-1278">Translocase</keyword>
<evidence type="ECO:0000313" key="11">
    <source>
        <dbReference type="EMBL" id="MBW2942403.1"/>
    </source>
</evidence>
<dbReference type="PANTHER" id="PTHR10160">
    <property type="entry name" value="NAD(P) TRANSHYDROGENASE"/>
    <property type="match status" value="1"/>
</dbReference>
<organism evidence="11 12">
    <name type="scientific">Zhongshania aquimaris</name>
    <dbReference type="NCBI Taxonomy" id="2857107"/>
    <lineage>
        <taxon>Bacteria</taxon>
        <taxon>Pseudomonadati</taxon>
        <taxon>Pseudomonadota</taxon>
        <taxon>Gammaproteobacteria</taxon>
        <taxon>Cellvibrionales</taxon>
        <taxon>Spongiibacteraceae</taxon>
        <taxon>Zhongshania</taxon>
    </lineage>
</organism>
<sequence>MLIAVPTEVAPGERRVALIPDSIKKLCHLGAEVSIETGAGVGAGFSDADYVDAGANIATDRQSLFSSADVIARIHKPSITDIQMYKKGAISISWLDPFNEKDLIQAMQDCHISAISMEMVPRTTRSQKMDALSSQANLAGYVMVSKAMDKLDRILPMMMTPAGTLKPAKVFIIGAGVAGLQAIATAKRLGAKVTAFDTRSVVAEQVRSLGAKFLNIDLGETGQTNDGYAVQLSPEQLQKQKDGQKAEIADSSIVITTAQLFGRKPPLIISADAVAAMKSGSVIVDMAAESGGNVEGSVAGENIVTANGVTIIGTGNWANEVPRDASQMYSANVFNLIDEFWNTDTKSMTLNFENDLIGCVITHDAKVVNSAIRKHYALED</sequence>
<dbReference type="PROSITE" id="PS00837">
    <property type="entry name" value="ALADH_PNT_2"/>
    <property type="match status" value="1"/>
</dbReference>
<dbReference type="InterPro" id="IPR007698">
    <property type="entry name" value="AlaDH/PNT_NAD(H)-bd"/>
</dbReference>
<feature type="domain" description="Alanine dehydrogenase/pyridine nucleotide transhydrogenase N-terminal" evidence="10">
    <location>
        <begin position="4"/>
        <end position="139"/>
    </location>
</feature>
<evidence type="ECO:0000256" key="6">
    <source>
        <dbReference type="ARBA" id="ARBA00022967"/>
    </source>
</evidence>
<evidence type="ECO:0000259" key="9">
    <source>
        <dbReference type="SMART" id="SM01002"/>
    </source>
</evidence>
<protein>
    <recommendedName>
        <fullName evidence="3">proton-translocating NAD(P)(+) transhydrogenase</fullName>
        <ecNumber evidence="3">7.1.1.1</ecNumber>
    </recommendedName>
</protein>
<dbReference type="CDD" id="cd05304">
    <property type="entry name" value="Rubrum_tdh"/>
    <property type="match status" value="1"/>
</dbReference>
<evidence type="ECO:0000256" key="5">
    <source>
        <dbReference type="ARBA" id="ARBA00022857"/>
    </source>
</evidence>
<keyword evidence="4" id="KW-0547">Nucleotide-binding</keyword>
<feature type="domain" description="Alanine dehydrogenase/pyridine nucleotide transhydrogenase NAD(H)-binding" evidence="9">
    <location>
        <begin position="148"/>
        <end position="313"/>
    </location>
</feature>
<comment type="similarity">
    <text evidence="2">Belongs to the AlaDH/PNT family.</text>
</comment>
<reference evidence="11" key="1">
    <citation type="submission" date="2021-07" db="EMBL/GenBank/DDBJ databases">
        <title>Zhongshania sp. CAU 1632 isolated from seawater.</title>
        <authorList>
            <person name="Kim W."/>
        </authorList>
    </citation>
    <scope>NUCLEOTIDE SEQUENCE</scope>
    <source>
        <strain evidence="11">CAU 1632</strain>
    </source>
</reference>
<evidence type="ECO:0000256" key="2">
    <source>
        <dbReference type="ARBA" id="ARBA00005689"/>
    </source>
</evidence>
<evidence type="ECO:0000256" key="7">
    <source>
        <dbReference type="ARBA" id="ARBA00023027"/>
    </source>
</evidence>
<evidence type="ECO:0000256" key="1">
    <source>
        <dbReference type="ARBA" id="ARBA00003943"/>
    </source>
</evidence>
<dbReference type="SMART" id="SM01002">
    <property type="entry name" value="AlaDh_PNT_C"/>
    <property type="match status" value="1"/>
</dbReference>
<accession>A0ABS6VVP6</accession>
<dbReference type="RefSeq" id="WP_219044646.1">
    <property type="nucleotide sequence ID" value="NZ_JAHWDQ010000005.1"/>
</dbReference>
<dbReference type="Pfam" id="PF01262">
    <property type="entry name" value="AlaDh_PNT_C"/>
    <property type="match status" value="1"/>
</dbReference>
<evidence type="ECO:0000256" key="3">
    <source>
        <dbReference type="ARBA" id="ARBA00012943"/>
    </source>
</evidence>
<comment type="function">
    <text evidence="1">The transhydrogenation between NADH and NADP is coupled to respiration and ATP hydrolysis and functions as a proton pump across the membrane.</text>
</comment>
<dbReference type="SMART" id="SM01003">
    <property type="entry name" value="AlaDh_PNT_N"/>
    <property type="match status" value="1"/>
</dbReference>
<comment type="caution">
    <text evidence="11">The sequence shown here is derived from an EMBL/GenBank/DDBJ whole genome shotgun (WGS) entry which is preliminary data.</text>
</comment>
<dbReference type="Proteomes" id="UP001166291">
    <property type="component" value="Unassembled WGS sequence"/>
</dbReference>
<keyword evidence="12" id="KW-1185">Reference proteome</keyword>
<evidence type="ECO:0000256" key="4">
    <source>
        <dbReference type="ARBA" id="ARBA00022741"/>
    </source>
</evidence>
<dbReference type="InterPro" id="IPR008143">
    <property type="entry name" value="Ala_DH/PNT_CS2"/>
</dbReference>
<evidence type="ECO:0000259" key="10">
    <source>
        <dbReference type="SMART" id="SM01003"/>
    </source>
</evidence>
<proteinExistence type="inferred from homology"/>
<dbReference type="Pfam" id="PF05222">
    <property type="entry name" value="AlaDh_PNT_N"/>
    <property type="match status" value="1"/>
</dbReference>
<evidence type="ECO:0000313" key="12">
    <source>
        <dbReference type="Proteomes" id="UP001166291"/>
    </source>
</evidence>